<gene>
    <name evidence="15" type="ORF">J4Q44_G00112250</name>
</gene>
<dbReference type="PROSITE" id="PS50304">
    <property type="entry name" value="TUDOR"/>
    <property type="match status" value="1"/>
</dbReference>
<dbReference type="SUPFAM" id="SSF49764">
    <property type="entry name" value="HSP20-like chaperones"/>
    <property type="match status" value="1"/>
</dbReference>
<feature type="repeat" description="ANK" evidence="8">
    <location>
        <begin position="2303"/>
        <end position="2335"/>
    </location>
</feature>
<feature type="compositionally biased region" description="Polar residues" evidence="10">
    <location>
        <begin position="2541"/>
        <end position="2555"/>
    </location>
</feature>
<feature type="compositionally biased region" description="Low complexity" evidence="10">
    <location>
        <begin position="2196"/>
        <end position="2217"/>
    </location>
</feature>
<feature type="region of interest" description="Disordered" evidence="10">
    <location>
        <begin position="2490"/>
        <end position="2566"/>
    </location>
</feature>
<feature type="repeat" description="ANK" evidence="8">
    <location>
        <begin position="2127"/>
        <end position="2159"/>
    </location>
</feature>
<dbReference type="InterPro" id="IPR003123">
    <property type="entry name" value="VPS9"/>
</dbReference>
<dbReference type="PROSITE" id="PS51203">
    <property type="entry name" value="CS"/>
    <property type="match status" value="1"/>
</dbReference>
<evidence type="ECO:0000256" key="3">
    <source>
        <dbReference type="ARBA" id="ARBA00022741"/>
    </source>
</evidence>
<proteinExistence type="predicted"/>
<evidence type="ECO:0000256" key="1">
    <source>
        <dbReference type="ARBA" id="ARBA00012552"/>
    </source>
</evidence>
<sequence length="2703" mass="300637">MLEINMLKVENPSCLWGRFVNGPGIEAVENKKAYDDLQVKMNLFYHEVNLDVQKIKPSTIEAGQVCVVYWSALRSWCRAIVESLFLGTVGTQVMCFLVDHGERIIVSSDEIRALLEKFLHLPFWVRKFQLAGVHPMTLQVSGDCLEKAELIPSTQWDSSATRYLHNLLQASTEMEAVLCETQADCTAIELYLTVKNVKICVNDDLVSKKFAYFTSQKAHQTSGKNGVVDRSPAVLACDIFSETQNFLATDGCTVRSLSDFPPRQQDPTVHNQVVDPWHLTTSGKEASKASNEKSLENGRNPPEGGNKKAAQRQNKKSKTFSEIDGDEDESDDEPGEDTDTSLVSELFRNLNLLRFMKFVNSASSTQRAAIPNTELNEEKEEGGVQRFSAVTEKAEEEPITAVQQIGQQTETAVCGESQPVDPVEQCTEPSTPSDLVDRTQEFVFTEQQTTEEELVCARLLQLLNPDPLNPDVDSSEVTIVHTDLSRSGIVVHSAFTLDPCTSLANAPITDTFRRILMRKKYAGPSVAESYCWPAVARGCDTVLISHSGDQPLTYIPPFLAHMQLSSVFSALSSRTGPIAVILCPGWEKAQTVIDLLEESQTAQVLNPMVILVGLGKDEAKTVKIHNNCQVVVTTPFSLVRLLCLHCFQFLRLCHLVLDEVDLLFSRAPDEMTTILQHFQRVTASEERVSCPRQIIAVGKRWCHHLEGLLHNHMSNPTIIVTVMEEAALYGNVHQIILLCLDCTKISVLLGALDFTPDMAQKTLVITNSVEEVEHVFKAVSNTSAFSLKAHEGLTYQFDLVTEQWTKPIGPGTHVILVTTNECMKSLGIRDATCVVHYGFPSSPKLFGSRLFCMSQNFQNLSDKERAAENTAHPAKSVLLLSERNARHVIGVLRYLKRTEASLPPELLHFAQGVLQAKEEQKSDRPLCSYLKSFGFCRDSNVCSYRHSISPIQDQPLQPDSGTIVVLPLYIKTASVYYGRIVSKKVDSYESLAAEMTAYYATEKLGAKEVLEGGLYGVQEDEVYHRVRLTSVPDKGECLFCSVRALFLDEGREQEVKSHQLLQLPPQFHTLPPQALEIIVCRAMPIDAEVEWNPKVTRAISQKIKGLQHQAKVVLCLGNTVFVDPMVRMTRLPGLKTFINEYNIHAEILSTGMGTSNPQHLDLLKELHHGAGPGASAGETPLTTGPEGSEVTLENKVQAAEEALVHRMRAAVERLHCGQEVSVDPPQNQTAVLHAQTDLSQCHMKDSADLRQMDQKVFVCPTQLSPKPQKEAPLAAVPDPSVAQLPTLMDRAQIPSPLPTPREAQLPSPLPTPREAQLPSPLPTPREAQLPSPLPTPREAQLPAPTPMDNYPKMEQWRSLIANLQGTTPTRRHTALQGFSPKDWISAVPRPIENGHLIDEKQINGQQVINSEKVISVDKVDVDAPKSFHPQIKWFQRDDTVTLNIKLREPVEQRCEFFPDRVVYSAYVNDRPYRADLELHSNITAERCSWEMKCNEPVIRLVKQERGDWKMLLKQKSAFVSLDFDRFEEDEKKTLNGLCFVGHTGEEGCYGLANKEEPEIQFLMAVYDENLLKNPFYLALEKQRPDLCSRVAELHGIVLVPCRGSLTLSAYTEAQFETYVLHPSGEGYQTVDGKELAIQDSLVRLGLGFQAPANVPILFEETFYNEKEQSYSILCIARPIDTDQSPVEVTPIPALYCLKNVEDVREFLGRHVEKLDKFISSFCNSFKEQEKKGLRHHIDSVNALYTKCLQCLLRDSHLKVLAKQELQMTLLKQAVEMYIHHGIHDLIFNFVGTLEASQDSAFNKTTRGLQDLQQKDLGVKSEFSINIPRAKRELSQLNRCTSPLHKLLCLRKVSLTIMQSPSHSVSIEAVCADDLLSVILYLLVKTEIPNWMANLSYIKNFHFCNSTKDELSYCLTSFEAAVEFISQGNLGLGQGRMGSGDLNDKVHFTQKINLLSQNSATPIDYLFEHIANGNEVEVQRVLSENQSDEDGVNMCHPLCSCDHCELRLSGRLNDPSIITPFSRDDRGYTPLHVAAICGQSLLIDLLVSKGALVNATDYHALSPLHLSCQKGYQGVTLLLLHYKAYSGAQDNNGNTPLHLACMYGHEDCVKALVYYDLHTCRLNIQNDKGDTPMHIAARWGYEGIIEVLLENGASTTIYNKVKDSPLQCALNSKILTLLELPHNGSHRRENNDSPNRSLQASDCSSRCSSVSSTTSQSSEARTDCDRVRHKEVEKLLRAVADGDIEMVRYLLEWLDEEPEEEHAGLPSWTELCHPLCQCPHCGPTQKKLVCLQASGLGVNSSSVDGFTPLHVAALHGHTALVSLFSRHGANVDARNSQSATPLHLASQNNHIQVVTSLLECNAKLNKKDHYGNTPLIHACLKGHQDTATILLQSNASVNLSNNQGNTALHEAVRGGHLALVELLLQAGALVHMRNKRQRTALDCGTETGGKNTEILRTLQKASGLSPDAEPIKLLSVPKGALAHSFVQRLKPHQDNANGRHQKLAQSINRVQRMKKGLPRDTSVPSINSPTPERRKLRRGVTLESSGPFSIRSSPEGSPQPEDHRDRERVLSHCHTVDTEHPPFRRHTGEAEVKVDTHVAEDPSHTDTPGEPEHTYTPDIHTPDVSNTHIADGPSNTQQTTSSDPSHTPSQVNGDEDKDGEGHEKDVHTSPDTDVQSQRICPEAESPPTDMEELVEDLVEEMELL</sequence>
<dbReference type="InterPro" id="IPR037191">
    <property type="entry name" value="VPS9_dom_sf"/>
</dbReference>
<feature type="compositionally biased region" description="Basic and acidic residues" evidence="10">
    <location>
        <begin position="2658"/>
        <end position="2669"/>
    </location>
</feature>
<keyword evidence="6" id="KW-0067">ATP-binding</keyword>
<feature type="region of interest" description="Disordered" evidence="10">
    <location>
        <begin position="2183"/>
        <end position="2223"/>
    </location>
</feature>
<dbReference type="GO" id="GO:0003724">
    <property type="term" value="F:RNA helicase activity"/>
    <property type="evidence" value="ECO:0007669"/>
    <property type="project" value="UniProtKB-EC"/>
</dbReference>
<dbReference type="InterPro" id="IPR035437">
    <property type="entry name" value="SNase_OB-fold_sf"/>
</dbReference>
<feature type="repeat" description="ANK" evidence="8">
    <location>
        <begin position="2025"/>
        <end position="2057"/>
    </location>
</feature>
<keyword evidence="9" id="KW-0479">Metal-binding</keyword>
<dbReference type="CDD" id="cd20435">
    <property type="entry name" value="Tudor_TDRD12_rpt2"/>
    <property type="match status" value="1"/>
</dbReference>
<keyword evidence="16" id="KW-1185">Reference proteome</keyword>
<dbReference type="CDD" id="cd22886">
    <property type="entry name" value="ANKRD27_zf2"/>
    <property type="match status" value="1"/>
</dbReference>
<dbReference type="Gene3D" id="2.40.50.90">
    <property type="match status" value="1"/>
</dbReference>
<dbReference type="SMART" id="SM00167">
    <property type="entry name" value="VPS9"/>
    <property type="match status" value="1"/>
</dbReference>
<dbReference type="SUPFAM" id="SSF48403">
    <property type="entry name" value="Ankyrin repeat"/>
    <property type="match status" value="2"/>
</dbReference>
<dbReference type="SUPFAM" id="SSF63748">
    <property type="entry name" value="Tudor/PWWP/MBT"/>
    <property type="match status" value="2"/>
</dbReference>
<dbReference type="InterPro" id="IPR027417">
    <property type="entry name" value="P-loop_NTPase"/>
</dbReference>
<keyword evidence="5" id="KW-0347">Helicase</keyword>
<dbReference type="FunFam" id="1.20.1050.80:FF:000013">
    <property type="entry name" value="Ankyrin repeat domain 27 (VPS9 domain)"/>
    <property type="match status" value="1"/>
</dbReference>
<dbReference type="GO" id="GO:0008270">
    <property type="term" value="F:zinc ion binding"/>
    <property type="evidence" value="ECO:0007669"/>
    <property type="project" value="UniProtKB-KW"/>
</dbReference>
<dbReference type="PANTHER" id="PTHR22655">
    <property type="entry name" value="ATP-DEPENDENT RNA HELICASE TDRD12-RELATED"/>
    <property type="match status" value="1"/>
</dbReference>
<evidence type="ECO:0000256" key="4">
    <source>
        <dbReference type="ARBA" id="ARBA00022801"/>
    </source>
</evidence>
<feature type="compositionally biased region" description="Polar residues" evidence="10">
    <location>
        <begin position="2493"/>
        <end position="2508"/>
    </location>
</feature>
<dbReference type="Gene3D" id="2.60.40.790">
    <property type="match status" value="1"/>
</dbReference>
<keyword evidence="2" id="KW-0677">Repeat</keyword>
<feature type="repeat" description="ANK" evidence="8">
    <location>
        <begin position="2402"/>
        <end position="2434"/>
    </location>
</feature>
<feature type="region of interest" description="Disordered" evidence="10">
    <location>
        <begin position="1291"/>
        <end position="1348"/>
    </location>
</feature>
<reference evidence="15 16" key="1">
    <citation type="submission" date="2021-04" db="EMBL/GenBank/DDBJ databases">
        <authorList>
            <person name="De Guttry C."/>
            <person name="Zahm M."/>
            <person name="Klopp C."/>
            <person name="Cabau C."/>
            <person name="Louis A."/>
            <person name="Berthelot C."/>
            <person name="Parey E."/>
            <person name="Roest Crollius H."/>
            <person name="Montfort J."/>
            <person name="Robinson-Rechavi M."/>
            <person name="Bucao C."/>
            <person name="Bouchez O."/>
            <person name="Gislard M."/>
            <person name="Lluch J."/>
            <person name="Milhes M."/>
            <person name="Lampietro C."/>
            <person name="Lopez Roques C."/>
            <person name="Donnadieu C."/>
            <person name="Braasch I."/>
            <person name="Desvignes T."/>
            <person name="Postlethwait J."/>
            <person name="Bobe J."/>
            <person name="Wedekind C."/>
            <person name="Guiguen Y."/>
        </authorList>
    </citation>
    <scope>NUCLEOTIDE SEQUENCE [LARGE SCALE GENOMIC DNA]</scope>
    <source>
        <strain evidence="15">Cs_M1</strain>
        <tissue evidence="15">Blood</tissue>
    </source>
</reference>
<evidence type="ECO:0000259" key="12">
    <source>
        <dbReference type="PROSITE" id="PS50304"/>
    </source>
</evidence>
<keyword evidence="9" id="KW-0863">Zinc-finger</keyword>
<comment type="caution">
    <text evidence="15">The sequence shown here is derived from an EMBL/GenBank/DDBJ whole genome shotgun (WGS) entry which is preliminary data.</text>
</comment>
<evidence type="ECO:0000256" key="6">
    <source>
        <dbReference type="ARBA" id="ARBA00022840"/>
    </source>
</evidence>
<evidence type="ECO:0000313" key="16">
    <source>
        <dbReference type="Proteomes" id="UP001356427"/>
    </source>
</evidence>
<dbReference type="InterPro" id="IPR002999">
    <property type="entry name" value="Tudor"/>
</dbReference>
<dbReference type="SUPFAM" id="SSF52540">
    <property type="entry name" value="P-loop containing nucleoside triphosphate hydrolases"/>
    <property type="match status" value="2"/>
</dbReference>
<dbReference type="GO" id="GO:0010468">
    <property type="term" value="P:regulation of gene expression"/>
    <property type="evidence" value="ECO:0007669"/>
    <property type="project" value="UniProtKB-ARBA"/>
</dbReference>
<feature type="region of interest" description="Disordered" evidence="10">
    <location>
        <begin position="258"/>
        <end position="340"/>
    </location>
</feature>
<dbReference type="Pfam" id="PF00023">
    <property type="entry name" value="Ank"/>
    <property type="match status" value="1"/>
</dbReference>
<dbReference type="InterPro" id="IPR007052">
    <property type="entry name" value="CS_dom"/>
</dbReference>
<feature type="repeat" description="ANK" evidence="8">
    <location>
        <begin position="2091"/>
        <end position="2112"/>
    </location>
</feature>
<evidence type="ECO:0000256" key="5">
    <source>
        <dbReference type="ARBA" id="ARBA00022806"/>
    </source>
</evidence>
<name>A0AAN8LYF0_9TELE</name>
<dbReference type="InterPro" id="IPR036770">
    <property type="entry name" value="Ankyrin_rpt-contain_sf"/>
</dbReference>
<dbReference type="SUPFAM" id="SSF109993">
    <property type="entry name" value="VPS9 domain"/>
    <property type="match status" value="1"/>
</dbReference>
<evidence type="ECO:0000256" key="9">
    <source>
        <dbReference type="PROSITE-ProRule" id="PRU00723"/>
    </source>
</evidence>
<dbReference type="InterPro" id="IPR008978">
    <property type="entry name" value="HSP20-like_chaperone"/>
</dbReference>
<dbReference type="GO" id="GO:0016787">
    <property type="term" value="F:hydrolase activity"/>
    <property type="evidence" value="ECO:0007669"/>
    <property type="project" value="UniProtKB-KW"/>
</dbReference>
<keyword evidence="9" id="KW-0862">Zinc</keyword>
<feature type="region of interest" description="Disordered" evidence="10">
    <location>
        <begin position="2598"/>
        <end position="2690"/>
    </location>
</feature>
<dbReference type="SMART" id="SM00248">
    <property type="entry name" value="ANK"/>
    <property type="match status" value="9"/>
</dbReference>
<dbReference type="InterPro" id="IPR000571">
    <property type="entry name" value="Znf_CCCH"/>
</dbReference>
<protein>
    <recommendedName>
        <fullName evidence="1">RNA helicase</fullName>
        <ecNumber evidence="1">3.6.4.13</ecNumber>
    </recommendedName>
</protein>
<feature type="compositionally biased region" description="Polar residues" evidence="10">
    <location>
        <begin position="2622"/>
        <end position="2651"/>
    </location>
</feature>
<keyword evidence="8" id="KW-0040">ANK repeat</keyword>
<dbReference type="FunFam" id="1.25.40.20:FF:000065">
    <property type="entry name" value="Ankyrin repeat domain-containing protein 27"/>
    <property type="match status" value="1"/>
</dbReference>
<evidence type="ECO:0000313" key="15">
    <source>
        <dbReference type="EMBL" id="KAK6317934.1"/>
    </source>
</evidence>
<dbReference type="PROSITE" id="PS50297">
    <property type="entry name" value="ANK_REP_REGION"/>
    <property type="match status" value="7"/>
</dbReference>
<dbReference type="PANTHER" id="PTHR22655:SF2">
    <property type="entry name" value="ATP-DEPENDENT RNA HELICASE TDRD12-RELATED"/>
    <property type="match status" value="1"/>
</dbReference>
<dbReference type="Pfam" id="PF00567">
    <property type="entry name" value="TUDOR"/>
    <property type="match status" value="2"/>
</dbReference>
<dbReference type="FunFam" id="3.40.50.300:FF:001416">
    <property type="entry name" value="Tudor domain containing 12"/>
    <property type="match status" value="1"/>
</dbReference>
<evidence type="ECO:0000259" key="11">
    <source>
        <dbReference type="PROSITE" id="PS50103"/>
    </source>
</evidence>
<evidence type="ECO:0000256" key="2">
    <source>
        <dbReference type="ARBA" id="ARBA00022737"/>
    </source>
</evidence>
<feature type="region of interest" description="Disordered" evidence="10">
    <location>
        <begin position="1167"/>
        <end position="1188"/>
    </location>
</feature>
<dbReference type="CDD" id="cd22885">
    <property type="entry name" value="ANKRD27_zf1"/>
    <property type="match status" value="1"/>
</dbReference>
<comment type="catalytic activity">
    <reaction evidence="7">
        <text>ATP + H2O = ADP + phosphate + H(+)</text>
        <dbReference type="Rhea" id="RHEA:13065"/>
        <dbReference type="ChEBI" id="CHEBI:15377"/>
        <dbReference type="ChEBI" id="CHEBI:15378"/>
        <dbReference type="ChEBI" id="CHEBI:30616"/>
        <dbReference type="ChEBI" id="CHEBI:43474"/>
        <dbReference type="ChEBI" id="CHEBI:456216"/>
        <dbReference type="EC" id="3.6.4.13"/>
    </reaction>
</comment>
<feature type="repeat" description="ANK" evidence="8">
    <location>
        <begin position="2369"/>
        <end position="2401"/>
    </location>
</feature>
<dbReference type="Gene3D" id="1.20.1050.80">
    <property type="entry name" value="VPS9 domain"/>
    <property type="match status" value="1"/>
</dbReference>
<evidence type="ECO:0000259" key="13">
    <source>
        <dbReference type="PROSITE" id="PS51203"/>
    </source>
</evidence>
<dbReference type="Pfam" id="PF12796">
    <property type="entry name" value="Ank_2"/>
    <property type="match status" value="2"/>
</dbReference>
<dbReference type="Gene3D" id="3.40.50.300">
    <property type="entry name" value="P-loop containing nucleotide triphosphate hydrolases"/>
    <property type="match status" value="2"/>
</dbReference>
<dbReference type="CDD" id="cd06463">
    <property type="entry name" value="p23_like"/>
    <property type="match status" value="1"/>
</dbReference>
<feature type="repeat" description="ANK" evidence="8">
    <location>
        <begin position="2336"/>
        <end position="2368"/>
    </location>
</feature>
<feature type="domain" description="Tudor" evidence="12">
    <location>
        <begin position="59"/>
        <end position="121"/>
    </location>
</feature>
<dbReference type="GO" id="GO:0005524">
    <property type="term" value="F:ATP binding"/>
    <property type="evidence" value="ECO:0007669"/>
    <property type="project" value="UniProtKB-KW"/>
</dbReference>
<feature type="compositionally biased region" description="Basic and acidic residues" evidence="10">
    <location>
        <begin position="285"/>
        <end position="296"/>
    </location>
</feature>
<dbReference type="PROSITE" id="PS51205">
    <property type="entry name" value="VPS9"/>
    <property type="match status" value="1"/>
</dbReference>
<dbReference type="Gene3D" id="2.30.30.140">
    <property type="match status" value="2"/>
</dbReference>
<dbReference type="FunFam" id="2.60.40.790:FF:000067">
    <property type="entry name" value="Tudor domain-containing 12"/>
    <property type="match status" value="1"/>
</dbReference>
<feature type="domain" description="CS" evidence="13">
    <location>
        <begin position="1426"/>
        <end position="1512"/>
    </location>
</feature>
<organism evidence="15 16">
    <name type="scientific">Coregonus suidteri</name>
    <dbReference type="NCBI Taxonomy" id="861788"/>
    <lineage>
        <taxon>Eukaryota</taxon>
        <taxon>Metazoa</taxon>
        <taxon>Chordata</taxon>
        <taxon>Craniata</taxon>
        <taxon>Vertebrata</taxon>
        <taxon>Euteleostomi</taxon>
        <taxon>Actinopterygii</taxon>
        <taxon>Neopterygii</taxon>
        <taxon>Teleostei</taxon>
        <taxon>Protacanthopterygii</taxon>
        <taxon>Salmoniformes</taxon>
        <taxon>Salmonidae</taxon>
        <taxon>Coregoninae</taxon>
        <taxon>Coregonus</taxon>
    </lineage>
</organism>
<evidence type="ECO:0000256" key="8">
    <source>
        <dbReference type="PROSITE-ProRule" id="PRU00023"/>
    </source>
</evidence>
<dbReference type="PROSITE" id="PS50103">
    <property type="entry name" value="ZF_C3H1"/>
    <property type="match status" value="1"/>
</dbReference>
<dbReference type="GO" id="GO:0042078">
    <property type="term" value="P:germ-line stem cell division"/>
    <property type="evidence" value="ECO:0007669"/>
    <property type="project" value="TreeGrafter"/>
</dbReference>
<feature type="domain" description="VPS9" evidence="14">
    <location>
        <begin position="1795"/>
        <end position="1933"/>
    </location>
</feature>
<dbReference type="PRINTS" id="PR01415">
    <property type="entry name" value="ANKYRIN"/>
</dbReference>
<feature type="compositionally biased region" description="Basic residues" evidence="10">
    <location>
        <begin position="309"/>
        <end position="318"/>
    </location>
</feature>
<feature type="zinc finger region" description="C3H1-type" evidence="9">
    <location>
        <begin position="921"/>
        <end position="949"/>
    </location>
</feature>
<feature type="domain" description="C3H1-type" evidence="11">
    <location>
        <begin position="921"/>
        <end position="949"/>
    </location>
</feature>
<evidence type="ECO:0000256" key="10">
    <source>
        <dbReference type="SAM" id="MobiDB-lite"/>
    </source>
</evidence>
<dbReference type="PROSITE" id="PS50088">
    <property type="entry name" value="ANK_REPEAT"/>
    <property type="match status" value="7"/>
</dbReference>
<evidence type="ECO:0000256" key="7">
    <source>
        <dbReference type="ARBA" id="ARBA00047984"/>
    </source>
</evidence>
<dbReference type="EC" id="3.6.4.13" evidence="1"/>
<dbReference type="Proteomes" id="UP001356427">
    <property type="component" value="Unassembled WGS sequence"/>
</dbReference>
<dbReference type="Pfam" id="PF02204">
    <property type="entry name" value="VPS9"/>
    <property type="match status" value="1"/>
</dbReference>
<dbReference type="Gene3D" id="1.25.40.20">
    <property type="entry name" value="Ankyrin repeat-containing domain"/>
    <property type="match status" value="2"/>
</dbReference>
<keyword evidence="3" id="KW-0547">Nucleotide-binding</keyword>
<accession>A0AAN8LYF0</accession>
<dbReference type="EMBL" id="JAGTTL010000009">
    <property type="protein sequence ID" value="KAK6317934.1"/>
    <property type="molecule type" value="Genomic_DNA"/>
</dbReference>
<evidence type="ECO:0000259" key="14">
    <source>
        <dbReference type="PROSITE" id="PS51205"/>
    </source>
</evidence>
<dbReference type="InterPro" id="IPR002110">
    <property type="entry name" value="Ankyrin_rpt"/>
</dbReference>
<feature type="compositionally biased region" description="Acidic residues" evidence="10">
    <location>
        <begin position="323"/>
        <end position="339"/>
    </location>
</feature>
<keyword evidence="4" id="KW-0378">Hydrolase</keyword>
<dbReference type="Pfam" id="PF13637">
    <property type="entry name" value="Ank_4"/>
    <property type="match status" value="1"/>
</dbReference>